<feature type="transmembrane region" description="Helical" evidence="7">
    <location>
        <begin position="109"/>
        <end position="128"/>
    </location>
</feature>
<evidence type="ECO:0000256" key="6">
    <source>
        <dbReference type="ARBA" id="ARBA00023136"/>
    </source>
</evidence>
<dbReference type="HOGENOM" id="CLU_033863_8_1_9"/>
<dbReference type="Pfam" id="PF00892">
    <property type="entry name" value="EamA"/>
    <property type="match status" value="2"/>
</dbReference>
<dbReference type="InterPro" id="IPR050638">
    <property type="entry name" value="AA-Vitamin_Transporters"/>
</dbReference>
<feature type="transmembrane region" description="Helical" evidence="7">
    <location>
        <begin position="227"/>
        <end position="247"/>
    </location>
</feature>
<sequence length="321" mass="35009">MKAEKFFTHPAGIAVAATVTTFLWGSSFPFIKKSYEHLQIAKSDIFEQMLFAGYRFVLAALGILLVMFLLRKQLAYQTGSLKRLVRVGAFQTFLQYIFFYIGLSYSSGIQGSIIAGTTSFFQIILAHFMYKNDSLSIRKCVGLAIGFLGVIIVNLPSGGSMAITFGIGEICLLAAMFCGGLGNILSKQEAAHLDILYLTSYQMLLGGLGLLAVGARQVGIMPFQFDWDTSLMLLYLAFISGAGFVLWNNIMKYNKVGNVSMYLFLIPVFGVLLSSVMLQEAIHLVVLVALVCVAGGIIIVNKQRSATSATDHVEKAGKPLK</sequence>
<evidence type="ECO:0000313" key="9">
    <source>
        <dbReference type="EMBL" id="AIG26321.1"/>
    </source>
</evidence>
<keyword evidence="4 7" id="KW-0812">Transmembrane</keyword>
<evidence type="ECO:0000256" key="7">
    <source>
        <dbReference type="SAM" id="Phobius"/>
    </source>
</evidence>
<dbReference type="PANTHER" id="PTHR32322">
    <property type="entry name" value="INNER MEMBRANE TRANSPORTER"/>
    <property type="match status" value="1"/>
</dbReference>
<evidence type="ECO:0000256" key="3">
    <source>
        <dbReference type="ARBA" id="ARBA00022475"/>
    </source>
</evidence>
<dbReference type="AlphaFoldDB" id="A0A075R4D2"/>
<reference evidence="9 10" key="1">
    <citation type="journal article" date="2011" name="J. Bacteriol.">
        <title>Genome sequence of Brevibacillus laterosporus LMG 15441, a pathogen of invertebrates.</title>
        <authorList>
            <person name="Djukic M."/>
            <person name="Poehlein A."/>
            <person name="Thurmer A."/>
            <person name="Daniel R."/>
        </authorList>
    </citation>
    <scope>NUCLEOTIDE SEQUENCE [LARGE SCALE GENOMIC DNA]</scope>
    <source>
        <strain evidence="9 10">LMG 15441</strain>
    </source>
</reference>
<evidence type="ECO:0000256" key="4">
    <source>
        <dbReference type="ARBA" id="ARBA00022692"/>
    </source>
</evidence>
<evidence type="ECO:0000256" key="1">
    <source>
        <dbReference type="ARBA" id="ARBA00004651"/>
    </source>
</evidence>
<feature type="transmembrane region" description="Helical" evidence="7">
    <location>
        <begin position="83"/>
        <end position="103"/>
    </location>
</feature>
<accession>A0A075R4D2</accession>
<comment type="similarity">
    <text evidence="2">Belongs to the EamA transporter family.</text>
</comment>
<keyword evidence="3" id="KW-1003">Cell membrane</keyword>
<keyword evidence="5 7" id="KW-1133">Transmembrane helix</keyword>
<feature type="transmembrane region" description="Helical" evidence="7">
    <location>
        <begin position="51"/>
        <end position="71"/>
    </location>
</feature>
<dbReference type="SUPFAM" id="SSF103481">
    <property type="entry name" value="Multidrug resistance efflux transporter EmrE"/>
    <property type="match status" value="2"/>
</dbReference>
<evidence type="ECO:0000313" key="10">
    <source>
        <dbReference type="Proteomes" id="UP000005850"/>
    </source>
</evidence>
<organism evidence="9 10">
    <name type="scientific">Brevibacillus laterosporus LMG 15441</name>
    <dbReference type="NCBI Taxonomy" id="1042163"/>
    <lineage>
        <taxon>Bacteria</taxon>
        <taxon>Bacillati</taxon>
        <taxon>Bacillota</taxon>
        <taxon>Bacilli</taxon>
        <taxon>Bacillales</taxon>
        <taxon>Paenibacillaceae</taxon>
        <taxon>Brevibacillus</taxon>
    </lineage>
</organism>
<evidence type="ECO:0000256" key="5">
    <source>
        <dbReference type="ARBA" id="ARBA00022989"/>
    </source>
</evidence>
<feature type="transmembrane region" description="Helical" evidence="7">
    <location>
        <begin position="140"/>
        <end position="157"/>
    </location>
</feature>
<comment type="subcellular location">
    <subcellularLocation>
        <location evidence="1">Cell membrane</location>
        <topology evidence="1">Multi-pass membrane protein</topology>
    </subcellularLocation>
</comment>
<dbReference type="STRING" id="1042163.BRLA_c020000"/>
<evidence type="ECO:0000256" key="2">
    <source>
        <dbReference type="ARBA" id="ARBA00007362"/>
    </source>
</evidence>
<evidence type="ECO:0000259" key="8">
    <source>
        <dbReference type="Pfam" id="PF00892"/>
    </source>
</evidence>
<feature type="domain" description="EamA" evidence="8">
    <location>
        <begin position="167"/>
        <end position="301"/>
    </location>
</feature>
<feature type="transmembrane region" description="Helical" evidence="7">
    <location>
        <begin position="195"/>
        <end position="215"/>
    </location>
</feature>
<dbReference type="eggNOG" id="COG0697">
    <property type="taxonomic scope" value="Bacteria"/>
</dbReference>
<keyword evidence="10" id="KW-1185">Reference proteome</keyword>
<dbReference type="Proteomes" id="UP000005850">
    <property type="component" value="Chromosome"/>
</dbReference>
<keyword evidence="6 7" id="KW-0472">Membrane</keyword>
<protein>
    <submittedName>
        <fullName evidence="9">Putative amino-acid metabolite efflux pump protein</fullName>
    </submittedName>
</protein>
<dbReference type="EMBL" id="CP007806">
    <property type="protein sequence ID" value="AIG26321.1"/>
    <property type="molecule type" value="Genomic_DNA"/>
</dbReference>
<feature type="transmembrane region" description="Helical" evidence="7">
    <location>
        <begin position="259"/>
        <end position="276"/>
    </location>
</feature>
<dbReference type="RefSeq" id="WP_003338649.1">
    <property type="nucleotide sequence ID" value="NZ_CP007806.1"/>
</dbReference>
<feature type="transmembrane region" description="Helical" evidence="7">
    <location>
        <begin position="282"/>
        <end position="300"/>
    </location>
</feature>
<dbReference type="GO" id="GO:0005886">
    <property type="term" value="C:plasma membrane"/>
    <property type="evidence" value="ECO:0007669"/>
    <property type="project" value="UniProtKB-SubCell"/>
</dbReference>
<feature type="domain" description="EamA" evidence="8">
    <location>
        <begin position="15"/>
        <end position="154"/>
    </location>
</feature>
<feature type="transmembrane region" description="Helical" evidence="7">
    <location>
        <begin position="163"/>
        <end position="183"/>
    </location>
</feature>
<dbReference type="InterPro" id="IPR000620">
    <property type="entry name" value="EamA_dom"/>
</dbReference>
<dbReference type="KEGG" id="blr:BRLA_c020000"/>
<feature type="transmembrane region" description="Helical" evidence="7">
    <location>
        <begin position="12"/>
        <end position="31"/>
    </location>
</feature>
<proteinExistence type="inferred from homology"/>
<dbReference type="PANTHER" id="PTHR32322:SF18">
    <property type="entry name" value="S-ADENOSYLMETHIONINE_S-ADENOSYLHOMOCYSTEINE TRANSPORTER"/>
    <property type="match status" value="1"/>
</dbReference>
<name>A0A075R4D2_BRELA</name>
<dbReference type="InterPro" id="IPR037185">
    <property type="entry name" value="EmrE-like"/>
</dbReference>
<gene>
    <name evidence="9" type="primary">eamA_2</name>
    <name evidence="9" type="ORF">BRLA_c020000</name>
</gene>